<evidence type="ECO:0000256" key="2">
    <source>
        <dbReference type="PIRNR" id="PIRNR006221"/>
    </source>
</evidence>
<dbReference type="GO" id="GO:0004672">
    <property type="term" value="F:protein kinase activity"/>
    <property type="evidence" value="ECO:0007669"/>
    <property type="project" value="InterPro"/>
</dbReference>
<comment type="caution">
    <text evidence="4">The sequence shown here is derived from an EMBL/GenBank/DDBJ whole genome shotgun (WGS) entry which is preliminary data.</text>
</comment>
<keyword evidence="5" id="KW-1185">Reference proteome</keyword>
<evidence type="ECO:0000256" key="1">
    <source>
        <dbReference type="ARBA" id="ARBA00009460"/>
    </source>
</evidence>
<evidence type="ECO:0000313" key="5">
    <source>
        <dbReference type="Proteomes" id="UP000317169"/>
    </source>
</evidence>
<feature type="domain" description="Protein kinase" evidence="3">
    <location>
        <begin position="19"/>
        <end position="285"/>
    </location>
</feature>
<accession>A0A507ZTB5</accession>
<organism evidence="4 5">
    <name type="scientific">Haloflavibacter putidus</name>
    <dbReference type="NCBI Taxonomy" id="2576776"/>
    <lineage>
        <taxon>Bacteria</taxon>
        <taxon>Pseudomonadati</taxon>
        <taxon>Bacteroidota</taxon>
        <taxon>Flavobacteriia</taxon>
        <taxon>Flavobacteriales</taxon>
        <taxon>Flavobacteriaceae</taxon>
        <taxon>Haloflavibacter</taxon>
    </lineage>
</organism>
<reference evidence="4 5" key="1">
    <citation type="submission" date="2019-06" db="EMBL/GenBank/DDBJ databases">
        <title>Flavibacter putida gen. nov., sp. nov., a novel marine bacterium of the family Flavobacteriaceae isolated from coastal seawater.</title>
        <authorList>
            <person name="Feng X."/>
        </authorList>
    </citation>
    <scope>NUCLEOTIDE SEQUENCE [LARGE SCALE GENOMIC DNA]</scope>
    <source>
        <strain evidence="4 5">PLHSN227</strain>
    </source>
</reference>
<dbReference type="EMBL" id="VIAR01000003">
    <property type="protein sequence ID" value="TQD39791.1"/>
    <property type="molecule type" value="Genomic_DNA"/>
</dbReference>
<gene>
    <name evidence="4" type="ORF">FKR84_04685</name>
</gene>
<dbReference type="Gene3D" id="3.30.200.20">
    <property type="entry name" value="Phosphorylase Kinase, domain 1"/>
    <property type="match status" value="1"/>
</dbReference>
<dbReference type="SUPFAM" id="SSF56112">
    <property type="entry name" value="Protein kinase-like (PK-like)"/>
    <property type="match status" value="1"/>
</dbReference>
<dbReference type="AlphaFoldDB" id="A0A507ZTB5"/>
<name>A0A507ZTB5_9FLAO</name>
<dbReference type="GO" id="GO:0005524">
    <property type="term" value="F:ATP binding"/>
    <property type="evidence" value="ECO:0007669"/>
    <property type="project" value="InterPro"/>
</dbReference>
<dbReference type="InterPro" id="IPR016477">
    <property type="entry name" value="Fructo-/Ketosamine-3-kinase"/>
</dbReference>
<dbReference type="PANTHER" id="PTHR12149:SF8">
    <property type="entry name" value="PROTEIN-RIBULOSAMINE 3-KINASE"/>
    <property type="match status" value="1"/>
</dbReference>
<dbReference type="Proteomes" id="UP000317169">
    <property type="component" value="Unassembled WGS sequence"/>
</dbReference>
<dbReference type="OrthoDB" id="5291879at2"/>
<protein>
    <submittedName>
        <fullName evidence="4">Fructosamine kinase family protein</fullName>
    </submittedName>
</protein>
<dbReference type="Gene3D" id="3.90.1200.10">
    <property type="match status" value="1"/>
</dbReference>
<evidence type="ECO:0000259" key="3">
    <source>
        <dbReference type="PROSITE" id="PS50011"/>
    </source>
</evidence>
<dbReference type="InterPro" id="IPR000719">
    <property type="entry name" value="Prot_kinase_dom"/>
</dbReference>
<keyword evidence="2 4" id="KW-0418">Kinase</keyword>
<dbReference type="PANTHER" id="PTHR12149">
    <property type="entry name" value="FRUCTOSAMINE 3 KINASE-RELATED PROTEIN"/>
    <property type="match status" value="1"/>
</dbReference>
<dbReference type="Pfam" id="PF03881">
    <property type="entry name" value="Fructosamin_kin"/>
    <property type="match status" value="1"/>
</dbReference>
<comment type="similarity">
    <text evidence="1 2">Belongs to the fructosamine kinase family.</text>
</comment>
<evidence type="ECO:0000313" key="4">
    <source>
        <dbReference type="EMBL" id="TQD39791.1"/>
    </source>
</evidence>
<dbReference type="PIRSF" id="PIRSF006221">
    <property type="entry name" value="Ketosamine-3-kinase"/>
    <property type="match status" value="1"/>
</dbReference>
<dbReference type="PROSITE" id="PS50011">
    <property type="entry name" value="PROTEIN_KINASE_DOM"/>
    <property type="match status" value="1"/>
</dbReference>
<proteinExistence type="inferred from homology"/>
<dbReference type="RefSeq" id="WP_141421084.1">
    <property type="nucleotide sequence ID" value="NZ_VIAR01000003.1"/>
</dbReference>
<sequence length="285" mass="32811">MIDTRNLLYSIGKKNGFELKDFSPLGGGDINEVFTVKTDMGKFVVKINQEQDFPKMFKKEAMGLNLLAEANVLRVPKAIDNGVEENMGYLLLEHISSSGKPEDFWKNFGVKLAQLHKNSQPTFGLNYDNYIGSLPQYNQTTTEDPATFFIEKRLEPQLKLARENDYKFSGTDSFFKNIQDVIPKEKPALIHGDLWNGNFMTDETGQACLIDPAVCFAPREMDIAMMHLFSGFAEELFTAYNQEFKLEDDWKDRLKIWQLYYLLVHLNLFGESYYSSVDQIISHYN</sequence>
<keyword evidence="2" id="KW-0808">Transferase</keyword>
<dbReference type="InterPro" id="IPR011009">
    <property type="entry name" value="Kinase-like_dom_sf"/>
</dbReference>